<feature type="signal peptide" evidence="3">
    <location>
        <begin position="1"/>
        <end position="24"/>
    </location>
</feature>
<dbReference type="Pfam" id="PF00135">
    <property type="entry name" value="COesterase"/>
    <property type="match status" value="1"/>
</dbReference>
<dbReference type="Proteomes" id="UP000763557">
    <property type="component" value="Unassembled WGS sequence"/>
</dbReference>
<feature type="chain" id="PRO_5044998109" description="Carboxylic ester hydrolase" evidence="3">
    <location>
        <begin position="25"/>
        <end position="510"/>
    </location>
</feature>
<keyword evidence="3" id="KW-0732">Signal</keyword>
<dbReference type="RefSeq" id="WP_173135281.1">
    <property type="nucleotide sequence ID" value="NZ_CBCSGW010000002.1"/>
</dbReference>
<protein>
    <recommendedName>
        <fullName evidence="3">Carboxylic ester hydrolase</fullName>
        <ecNumber evidence="3">3.1.1.-</ecNumber>
    </recommendedName>
</protein>
<dbReference type="InterPro" id="IPR029058">
    <property type="entry name" value="AB_hydrolase_fold"/>
</dbReference>
<dbReference type="Gene3D" id="3.40.50.1820">
    <property type="entry name" value="alpha/beta hydrolase"/>
    <property type="match status" value="1"/>
</dbReference>
<dbReference type="GO" id="GO:0016787">
    <property type="term" value="F:hydrolase activity"/>
    <property type="evidence" value="ECO:0007669"/>
    <property type="project" value="UniProtKB-KW"/>
</dbReference>
<evidence type="ECO:0000313" key="6">
    <source>
        <dbReference type="Proteomes" id="UP000763557"/>
    </source>
</evidence>
<dbReference type="PANTHER" id="PTHR11559">
    <property type="entry name" value="CARBOXYLESTERASE"/>
    <property type="match status" value="1"/>
</dbReference>
<accession>A0ABX2F955</accession>
<evidence type="ECO:0000256" key="2">
    <source>
        <dbReference type="ARBA" id="ARBA00022801"/>
    </source>
</evidence>
<evidence type="ECO:0000256" key="1">
    <source>
        <dbReference type="ARBA" id="ARBA00005964"/>
    </source>
</evidence>
<dbReference type="InterPro" id="IPR050309">
    <property type="entry name" value="Type-B_Carboxylest/Lipase"/>
</dbReference>
<dbReference type="PROSITE" id="PS00122">
    <property type="entry name" value="CARBOXYLESTERASE_B_1"/>
    <property type="match status" value="1"/>
</dbReference>
<dbReference type="EMBL" id="JAAATY010000014">
    <property type="protein sequence ID" value="NRN67442.1"/>
    <property type="molecule type" value="Genomic_DNA"/>
</dbReference>
<dbReference type="InterPro" id="IPR019826">
    <property type="entry name" value="Carboxylesterase_B_AS"/>
</dbReference>
<dbReference type="InterPro" id="IPR002018">
    <property type="entry name" value="CarbesteraseB"/>
</dbReference>
<comment type="similarity">
    <text evidence="1 3">Belongs to the type-B carboxylesterase/lipase family.</text>
</comment>
<dbReference type="EC" id="3.1.1.-" evidence="3"/>
<comment type="caution">
    <text evidence="5">The sequence shown here is derived from an EMBL/GenBank/DDBJ whole genome shotgun (WGS) entry which is preliminary data.</text>
</comment>
<name>A0ABX2F955_9PSEU</name>
<keyword evidence="6" id="KW-1185">Reference proteome</keyword>
<proteinExistence type="inferred from homology"/>
<evidence type="ECO:0000313" key="5">
    <source>
        <dbReference type="EMBL" id="NRN67442.1"/>
    </source>
</evidence>
<feature type="domain" description="Carboxylesterase type B" evidence="4">
    <location>
        <begin position="30"/>
        <end position="507"/>
    </location>
</feature>
<keyword evidence="2 3" id="KW-0378">Hydrolase</keyword>
<evidence type="ECO:0000259" key="4">
    <source>
        <dbReference type="Pfam" id="PF00135"/>
    </source>
</evidence>
<sequence length="510" mass="54493">MRKRLLTALLTAGLLASTAGVADAGENGLVWTDAGPVRGTVAADHQLYQGIPYAAPPVGDLRWRSPQPVTPWTTPRDATKPGPVCAQAAGAGSPSTNEDCLYLNVTTPSRHGRKPVMVWVHGGGNSYLSGEGFGARRLAVQGDVVVVTINFRLGFFGFLGHPDLPDSGAYGIEDQQAALRWVKRNAAAFGGDPHNVTVFGESGGAFDVCAHVTSPLSRGLVDKAIAQSGGCSTTWGDNGVIHGFPGSAPFIAKDKAAADAVALARQLGCSDVACLRALPASALTAIDRGPTPIVIGNRVLPVHPVDALRTGKFNRVPVIWGNTRDEGRLTSAYSPPHPITDARYLELLTDAYDEQAPRIAAEYPSSEFGSPGLAYGAVLTDDVWACNQLADDRLLARWTKTYAYEFADRTAPLGFFAGAFPPEIPAGAFHSSELAYLFDVPPFELNPEQRELADQMIRYWTRFAATGNPNTHGLPTWRKHRDGNVLSLAPNDIKEANGYQVHNCDFWAGL</sequence>
<gene>
    <name evidence="5" type="ORF">GC106_46820</name>
</gene>
<dbReference type="SUPFAM" id="SSF53474">
    <property type="entry name" value="alpha/beta-Hydrolases"/>
    <property type="match status" value="1"/>
</dbReference>
<organism evidence="5 6">
    <name type="scientific">Kibdelosporangium persicum</name>
    <dbReference type="NCBI Taxonomy" id="2698649"/>
    <lineage>
        <taxon>Bacteria</taxon>
        <taxon>Bacillati</taxon>
        <taxon>Actinomycetota</taxon>
        <taxon>Actinomycetes</taxon>
        <taxon>Pseudonocardiales</taxon>
        <taxon>Pseudonocardiaceae</taxon>
        <taxon>Kibdelosporangium</taxon>
    </lineage>
</organism>
<evidence type="ECO:0000256" key="3">
    <source>
        <dbReference type="RuleBase" id="RU361235"/>
    </source>
</evidence>
<reference evidence="5 6" key="1">
    <citation type="submission" date="2020-01" db="EMBL/GenBank/DDBJ databases">
        <title>Kibdelosporangium persica a novel Actinomycetes from a hot desert in Iran.</title>
        <authorList>
            <person name="Safaei N."/>
            <person name="Zaburannyi N."/>
            <person name="Mueller R."/>
            <person name="Wink J."/>
        </authorList>
    </citation>
    <scope>NUCLEOTIDE SEQUENCE [LARGE SCALE GENOMIC DNA]</scope>
    <source>
        <strain evidence="5 6">4NS15</strain>
    </source>
</reference>